<evidence type="ECO:0000259" key="1">
    <source>
        <dbReference type="PROSITE" id="PS51459"/>
    </source>
</evidence>
<feature type="domain" description="Fido" evidence="1">
    <location>
        <begin position="1"/>
        <end position="93"/>
    </location>
</feature>
<dbReference type="PANTHER" id="PTHR39426:SF1">
    <property type="entry name" value="HOMOLOGY TO DEATH-ON-CURING PROTEIN OF PHAGE P1"/>
    <property type="match status" value="1"/>
</dbReference>
<dbReference type="Proteomes" id="UP000012227">
    <property type="component" value="Unassembled WGS sequence"/>
</dbReference>
<dbReference type="Pfam" id="PF02661">
    <property type="entry name" value="Fic"/>
    <property type="match status" value="1"/>
</dbReference>
<dbReference type="EMBL" id="AOGY02000027">
    <property type="protein sequence ID" value="EMY70754.1"/>
    <property type="molecule type" value="Genomic_DNA"/>
</dbReference>
<dbReference type="GO" id="GO:0016301">
    <property type="term" value="F:kinase activity"/>
    <property type="evidence" value="ECO:0007669"/>
    <property type="project" value="InterPro"/>
</dbReference>
<accession>N1W3D9</accession>
<dbReference type="NCBIfam" id="TIGR01550">
    <property type="entry name" value="DOC_P1"/>
    <property type="match status" value="1"/>
</dbReference>
<organism evidence="2 3">
    <name type="scientific">Leptospira vanthielii serovar Holland str. Waz Holland = ATCC 700522</name>
    <dbReference type="NCBI Taxonomy" id="1218591"/>
    <lineage>
        <taxon>Bacteria</taxon>
        <taxon>Pseudomonadati</taxon>
        <taxon>Spirochaetota</taxon>
        <taxon>Spirochaetia</taxon>
        <taxon>Leptospirales</taxon>
        <taxon>Leptospiraceae</taxon>
        <taxon>Leptospira</taxon>
    </lineage>
</organism>
<dbReference type="InterPro" id="IPR053737">
    <property type="entry name" value="Type_II_TA_Toxin"/>
</dbReference>
<sequence>MGLLESAIDRPKNKWFYEPQSSIFELTASLGIGIAKNHPFIDGNKRTSFLLMYVFLANNGFNIETTEEKVVQEMHKVADGTSDENDLALWLKSHSIPR</sequence>
<evidence type="ECO:0000313" key="2">
    <source>
        <dbReference type="EMBL" id="EMY70754.1"/>
    </source>
</evidence>
<comment type="caution">
    <text evidence="2">The sequence shown here is derived from an EMBL/GenBank/DDBJ whole genome shotgun (WGS) entry which is preliminary data.</text>
</comment>
<dbReference type="STRING" id="1218591.LEP1GSC199_4096"/>
<gene>
    <name evidence="2" type="ORF">LEP1GSC199_4096</name>
</gene>
<dbReference type="PROSITE" id="PS51459">
    <property type="entry name" value="FIDO"/>
    <property type="match status" value="1"/>
</dbReference>
<reference evidence="2 3" key="1">
    <citation type="submission" date="2013-03" db="EMBL/GenBank/DDBJ databases">
        <authorList>
            <person name="Harkins D.M."/>
            <person name="Durkin A.S."/>
            <person name="Brinkac L.M."/>
            <person name="Haft D.H."/>
            <person name="Selengut J.D."/>
            <person name="Sanka R."/>
            <person name="DePew J."/>
            <person name="Purushe J."/>
            <person name="Galloway R.L."/>
            <person name="Vinetz J.M."/>
            <person name="Sutton G.G."/>
            <person name="Nierman W.C."/>
            <person name="Fouts D.E."/>
        </authorList>
    </citation>
    <scope>NUCLEOTIDE SEQUENCE [LARGE SCALE GENOMIC DNA]</scope>
    <source>
        <strain evidence="2 3">Waz Holland</strain>
    </source>
</reference>
<dbReference type="InterPro" id="IPR036597">
    <property type="entry name" value="Fido-like_dom_sf"/>
</dbReference>
<dbReference type="Gene3D" id="1.20.120.1870">
    <property type="entry name" value="Fic/DOC protein, Fido domain"/>
    <property type="match status" value="1"/>
</dbReference>
<evidence type="ECO:0000313" key="3">
    <source>
        <dbReference type="Proteomes" id="UP000012227"/>
    </source>
</evidence>
<dbReference type="InterPro" id="IPR003812">
    <property type="entry name" value="Fido"/>
</dbReference>
<dbReference type="PIRSF" id="PIRSF018297">
    <property type="entry name" value="Doc"/>
    <property type="match status" value="1"/>
</dbReference>
<dbReference type="PANTHER" id="PTHR39426">
    <property type="entry name" value="HOMOLOGY TO DEATH-ON-CURING PROTEIN OF PHAGE P1"/>
    <property type="match status" value="1"/>
</dbReference>
<name>N1W3D9_9LEPT</name>
<protein>
    <submittedName>
        <fullName evidence="2">Death-on-curing family protein</fullName>
    </submittedName>
</protein>
<dbReference type="AlphaFoldDB" id="N1W3D9"/>
<dbReference type="SUPFAM" id="SSF140931">
    <property type="entry name" value="Fic-like"/>
    <property type="match status" value="1"/>
</dbReference>
<proteinExistence type="predicted"/>
<dbReference type="InterPro" id="IPR006440">
    <property type="entry name" value="Doc"/>
</dbReference>